<accession>A0ABV9W8G7</accession>
<feature type="signal peptide" evidence="1">
    <location>
        <begin position="1"/>
        <end position="27"/>
    </location>
</feature>
<dbReference type="Proteomes" id="UP001595912">
    <property type="component" value="Unassembled WGS sequence"/>
</dbReference>
<organism evidence="2 3">
    <name type="scientific">Dactylosporangium cerinum</name>
    <dbReference type="NCBI Taxonomy" id="1434730"/>
    <lineage>
        <taxon>Bacteria</taxon>
        <taxon>Bacillati</taxon>
        <taxon>Actinomycetota</taxon>
        <taxon>Actinomycetes</taxon>
        <taxon>Micromonosporales</taxon>
        <taxon>Micromonosporaceae</taxon>
        <taxon>Dactylosporangium</taxon>
    </lineage>
</organism>
<keyword evidence="1" id="KW-0732">Signal</keyword>
<evidence type="ECO:0008006" key="4">
    <source>
        <dbReference type="Google" id="ProtNLM"/>
    </source>
</evidence>
<dbReference type="EMBL" id="JBHSIU010000054">
    <property type="protein sequence ID" value="MFC5003878.1"/>
    <property type="molecule type" value="Genomic_DNA"/>
</dbReference>
<name>A0ABV9W8G7_9ACTN</name>
<proteinExistence type="predicted"/>
<evidence type="ECO:0000256" key="1">
    <source>
        <dbReference type="SAM" id="SignalP"/>
    </source>
</evidence>
<gene>
    <name evidence="2" type="ORF">ACFPIJ_39395</name>
</gene>
<sequence>MSLLRRATVLAMVATAALVVRPAAAHAIPVCDVPNPPPVCGPDVPDPAGTISNFSTNKQPGDPYSRVSFTYGATGATSTRVYTRHGWGTAGLPWTHMNTFSGGAVKTTPGYWYYSGEKVEFQIRSYVGSTQKDSVTVCVALCSLN</sequence>
<evidence type="ECO:0000313" key="3">
    <source>
        <dbReference type="Proteomes" id="UP001595912"/>
    </source>
</evidence>
<comment type="caution">
    <text evidence="2">The sequence shown here is derived from an EMBL/GenBank/DDBJ whole genome shotgun (WGS) entry which is preliminary data.</text>
</comment>
<feature type="chain" id="PRO_5046006525" description="Secreted protein" evidence="1">
    <location>
        <begin position="28"/>
        <end position="145"/>
    </location>
</feature>
<protein>
    <recommendedName>
        <fullName evidence="4">Secreted protein</fullName>
    </recommendedName>
</protein>
<keyword evidence="3" id="KW-1185">Reference proteome</keyword>
<reference evidence="3" key="1">
    <citation type="journal article" date="2019" name="Int. J. Syst. Evol. Microbiol.">
        <title>The Global Catalogue of Microorganisms (GCM) 10K type strain sequencing project: providing services to taxonomists for standard genome sequencing and annotation.</title>
        <authorList>
            <consortium name="The Broad Institute Genomics Platform"/>
            <consortium name="The Broad Institute Genome Sequencing Center for Infectious Disease"/>
            <person name="Wu L."/>
            <person name="Ma J."/>
        </authorList>
    </citation>
    <scope>NUCLEOTIDE SEQUENCE [LARGE SCALE GENOMIC DNA]</scope>
    <source>
        <strain evidence="3">CGMCC 4.7152</strain>
    </source>
</reference>
<evidence type="ECO:0000313" key="2">
    <source>
        <dbReference type="EMBL" id="MFC5003878.1"/>
    </source>
</evidence>
<dbReference type="RefSeq" id="WP_380123233.1">
    <property type="nucleotide sequence ID" value="NZ_JBHSIU010000054.1"/>
</dbReference>